<sequence>MSEADGSNLPAGAKYFGQTSPRDLAELERNAATASPQHLGRAALLLEQALHGAMPYAWFGGWAMKLRGVRRDTRDIDLLVQVGSTQEVRAVLQSQPWAILSYHHVGGIQERMFVNVAEAPEGGQVVGVDIVLAGSLYTPPDLTEEGSVERIAPAIETPQGNAVSVIHLNWQVECKLSTWMGRKKTSDYRDLQHLFLKYGDHIKTVSQYLDLESRKEFYEIYKAHRTDEGMRAYMKDVLQLEC</sequence>
<reference evidence="1 2" key="1">
    <citation type="journal article" date="2021" name="Nat. Commun.">
        <title>Genetic determinants of endophytism in the Arabidopsis root mycobiome.</title>
        <authorList>
            <person name="Mesny F."/>
            <person name="Miyauchi S."/>
            <person name="Thiergart T."/>
            <person name="Pickel B."/>
            <person name="Atanasova L."/>
            <person name="Karlsson M."/>
            <person name="Huettel B."/>
            <person name="Barry K.W."/>
            <person name="Haridas S."/>
            <person name="Chen C."/>
            <person name="Bauer D."/>
            <person name="Andreopoulos W."/>
            <person name="Pangilinan J."/>
            <person name="LaButti K."/>
            <person name="Riley R."/>
            <person name="Lipzen A."/>
            <person name="Clum A."/>
            <person name="Drula E."/>
            <person name="Henrissat B."/>
            <person name="Kohler A."/>
            <person name="Grigoriev I.V."/>
            <person name="Martin F.M."/>
            <person name="Hacquard S."/>
        </authorList>
    </citation>
    <scope>NUCLEOTIDE SEQUENCE [LARGE SCALE GENOMIC DNA]</scope>
    <source>
        <strain evidence="1 2">MPI-SDFR-AT-0079</strain>
    </source>
</reference>
<protein>
    <submittedName>
        <fullName evidence="1">Uncharacterized protein</fullName>
    </submittedName>
</protein>
<evidence type="ECO:0000313" key="2">
    <source>
        <dbReference type="Proteomes" id="UP000724584"/>
    </source>
</evidence>
<proteinExistence type="predicted"/>
<gene>
    <name evidence="1" type="ORF">F5144DRAFT_580340</name>
</gene>
<dbReference type="Proteomes" id="UP000724584">
    <property type="component" value="Unassembled WGS sequence"/>
</dbReference>
<dbReference type="EMBL" id="JAGIZQ010000005">
    <property type="protein sequence ID" value="KAH6628868.1"/>
    <property type="molecule type" value="Genomic_DNA"/>
</dbReference>
<accession>A0ACB7P538</accession>
<name>A0ACB7P538_9PEZI</name>
<evidence type="ECO:0000313" key="1">
    <source>
        <dbReference type="EMBL" id="KAH6628868.1"/>
    </source>
</evidence>
<comment type="caution">
    <text evidence="1">The sequence shown here is derived from an EMBL/GenBank/DDBJ whole genome shotgun (WGS) entry which is preliminary data.</text>
</comment>
<keyword evidence="2" id="KW-1185">Reference proteome</keyword>
<organism evidence="1 2">
    <name type="scientific">Chaetomium tenue</name>
    <dbReference type="NCBI Taxonomy" id="1854479"/>
    <lineage>
        <taxon>Eukaryota</taxon>
        <taxon>Fungi</taxon>
        <taxon>Dikarya</taxon>
        <taxon>Ascomycota</taxon>
        <taxon>Pezizomycotina</taxon>
        <taxon>Sordariomycetes</taxon>
        <taxon>Sordariomycetidae</taxon>
        <taxon>Sordariales</taxon>
        <taxon>Chaetomiaceae</taxon>
        <taxon>Chaetomium</taxon>
    </lineage>
</organism>